<feature type="region of interest" description="Disordered" evidence="2">
    <location>
        <begin position="419"/>
        <end position="461"/>
    </location>
</feature>
<dbReference type="EMBL" id="JALLBG020000146">
    <property type="protein sequence ID" value="KAL3761866.1"/>
    <property type="molecule type" value="Genomic_DNA"/>
</dbReference>
<feature type="coiled-coil region" evidence="1">
    <location>
        <begin position="195"/>
        <end position="271"/>
    </location>
</feature>
<feature type="compositionally biased region" description="Polar residues" evidence="2">
    <location>
        <begin position="291"/>
        <end position="316"/>
    </location>
</feature>
<feature type="region of interest" description="Disordered" evidence="2">
    <location>
        <begin position="291"/>
        <end position="362"/>
    </location>
</feature>
<name>A0ABD3MCS2_9STRA</name>
<organism evidence="3 4">
    <name type="scientific">Discostella pseudostelligera</name>
    <dbReference type="NCBI Taxonomy" id="259834"/>
    <lineage>
        <taxon>Eukaryota</taxon>
        <taxon>Sar</taxon>
        <taxon>Stramenopiles</taxon>
        <taxon>Ochrophyta</taxon>
        <taxon>Bacillariophyta</taxon>
        <taxon>Coscinodiscophyceae</taxon>
        <taxon>Thalassiosirophycidae</taxon>
        <taxon>Stephanodiscales</taxon>
        <taxon>Stephanodiscaceae</taxon>
        <taxon>Discostella</taxon>
    </lineage>
</organism>
<comment type="caution">
    <text evidence="3">The sequence shown here is derived from an EMBL/GenBank/DDBJ whole genome shotgun (WGS) entry which is preliminary data.</text>
</comment>
<feature type="region of interest" description="Disordered" evidence="2">
    <location>
        <begin position="1"/>
        <end position="21"/>
    </location>
</feature>
<protein>
    <recommendedName>
        <fullName evidence="5">SWI5-dependent HO expression protein 3</fullName>
    </recommendedName>
</protein>
<feature type="compositionally biased region" description="Polar residues" evidence="2">
    <location>
        <begin position="333"/>
        <end position="349"/>
    </location>
</feature>
<gene>
    <name evidence="3" type="ORF">ACHAWU_009031</name>
</gene>
<dbReference type="AlphaFoldDB" id="A0ABD3MCS2"/>
<evidence type="ECO:0000313" key="3">
    <source>
        <dbReference type="EMBL" id="KAL3761866.1"/>
    </source>
</evidence>
<sequence length="474" mass="52982">MDSVGIGITSTPTPTAGAASRPAGAMSLLDKYASINASIEDARRRVTDVRSTLEACNLKIASFVEERNGMQAETEQANNDKVRLLAQLKQVEKLHATKLMEKERVQNDQRLAQSEYDKMRRFIEDERMDFLERGREFRSECKRLRVASSILVLECGGAGGCLSDNDMTDEADLWRRLQQQDFSGASNNDTNDVELELAERNDKESREELAEIEAALNTERIKYDDAINRSNARNQRLTQQRAQLQRHRKEVEDLEREIQSTKNSIVEENQLAHTFEKECARRKQIGGFNINASNNPTISNQHTPPTIPSFGNNQNARGGVVTNPYSKQAIRDPSSNAPRNAQSNNSGNDIPSGKEGNNVLPYASNMMTHGITPEFHQGQQRNREINTQHHHHHHPHRHGGYVRNQRQFGTSVGVSIDSGVMDAPRTTSLSSTTPLSYPPSSTKYMANTTEDSLSDASSASSDEDILSFNIFGKK</sequence>
<proteinExistence type="predicted"/>
<feature type="compositionally biased region" description="Low complexity" evidence="2">
    <location>
        <begin position="426"/>
        <end position="442"/>
    </location>
</feature>
<keyword evidence="1" id="KW-0175">Coiled coil</keyword>
<dbReference type="Proteomes" id="UP001530293">
    <property type="component" value="Unassembled WGS sequence"/>
</dbReference>
<evidence type="ECO:0000256" key="1">
    <source>
        <dbReference type="SAM" id="Coils"/>
    </source>
</evidence>
<evidence type="ECO:0000313" key="4">
    <source>
        <dbReference type="Proteomes" id="UP001530293"/>
    </source>
</evidence>
<evidence type="ECO:0000256" key="2">
    <source>
        <dbReference type="SAM" id="MobiDB-lite"/>
    </source>
</evidence>
<accession>A0ABD3MCS2</accession>
<reference evidence="3 4" key="1">
    <citation type="submission" date="2024-10" db="EMBL/GenBank/DDBJ databases">
        <title>Updated reference genomes for cyclostephanoid diatoms.</title>
        <authorList>
            <person name="Roberts W.R."/>
            <person name="Alverson A.J."/>
        </authorList>
    </citation>
    <scope>NUCLEOTIDE SEQUENCE [LARGE SCALE GENOMIC DNA]</scope>
    <source>
        <strain evidence="3 4">AJA232-27</strain>
    </source>
</reference>
<feature type="compositionally biased region" description="Low complexity" evidence="2">
    <location>
        <begin position="450"/>
        <end position="460"/>
    </location>
</feature>
<evidence type="ECO:0008006" key="5">
    <source>
        <dbReference type="Google" id="ProtNLM"/>
    </source>
</evidence>
<keyword evidence="4" id="KW-1185">Reference proteome</keyword>